<dbReference type="Proteomes" id="UP000011715">
    <property type="component" value="Unassembled WGS sequence"/>
</dbReference>
<evidence type="ECO:0000313" key="2">
    <source>
        <dbReference type="EMBL" id="KLU91747.1"/>
    </source>
</evidence>
<keyword evidence="4" id="KW-1185">Reference proteome</keyword>
<name>A0A0C4EDA2_MAGP6</name>
<accession>A0A0C4EDA2</accession>
<evidence type="ECO:0000313" key="3">
    <source>
        <dbReference type="EnsemblFungi" id="MAPG_10696T0"/>
    </source>
</evidence>
<protein>
    <submittedName>
        <fullName evidence="2 3">Uncharacterized protein</fullName>
    </submittedName>
</protein>
<reference evidence="2" key="3">
    <citation type="submission" date="2011-03" db="EMBL/GenBank/DDBJ databases">
        <title>Annotation of Magnaporthe poae ATCC 64411.</title>
        <authorList>
            <person name="Ma L.-J."/>
            <person name="Dead R."/>
            <person name="Young S.K."/>
            <person name="Zeng Q."/>
            <person name="Gargeya S."/>
            <person name="Fitzgerald M."/>
            <person name="Haas B."/>
            <person name="Abouelleil A."/>
            <person name="Alvarado L."/>
            <person name="Arachchi H.M."/>
            <person name="Berlin A."/>
            <person name="Brown A."/>
            <person name="Chapman S.B."/>
            <person name="Chen Z."/>
            <person name="Dunbar C."/>
            <person name="Freedman E."/>
            <person name="Gearin G."/>
            <person name="Gellesch M."/>
            <person name="Goldberg J."/>
            <person name="Griggs A."/>
            <person name="Gujja S."/>
            <person name="Heiman D."/>
            <person name="Howarth C."/>
            <person name="Larson L."/>
            <person name="Lui A."/>
            <person name="MacDonald P.J.P."/>
            <person name="Mehta T."/>
            <person name="Montmayeur A."/>
            <person name="Murphy C."/>
            <person name="Neiman D."/>
            <person name="Pearson M."/>
            <person name="Priest M."/>
            <person name="Roberts A."/>
            <person name="Saif S."/>
            <person name="Shea T."/>
            <person name="Shenoy N."/>
            <person name="Sisk P."/>
            <person name="Stolte C."/>
            <person name="Sykes S."/>
            <person name="Yandava C."/>
            <person name="Wortman J."/>
            <person name="Nusbaum C."/>
            <person name="Birren B."/>
        </authorList>
    </citation>
    <scope>NUCLEOTIDE SEQUENCE</scope>
    <source>
        <strain evidence="2">ATCC 64411</strain>
    </source>
</reference>
<dbReference type="EMBL" id="ADBL01002645">
    <property type="status" value="NOT_ANNOTATED_CDS"/>
    <property type="molecule type" value="Genomic_DNA"/>
</dbReference>
<sequence>MITYEKTDENHGKDNNLNMDTRMIRDVKAIRDRPRTYFDASKVSTRSNTVRFKCVELTMKLFRALSDVADPVTYEQISQGRRPRSSASASTRENRILPEFASGLARSPGSCSGATPVQVMSQAMANCPVELDLKFMSSRPNIDESTFPTTVEYCAMFAEMLRISICSVRGISFLNARPVNTTCTTTQCTATSFFSEWLRSVVEVHDENEYKVTILCTGEPSKRSSRTRRSRARP</sequence>
<reference evidence="3" key="5">
    <citation type="submission" date="2015-06" db="UniProtKB">
        <authorList>
            <consortium name="EnsemblFungi"/>
        </authorList>
    </citation>
    <scope>IDENTIFICATION</scope>
    <source>
        <strain evidence="3">ATCC 64411</strain>
    </source>
</reference>
<dbReference type="AlphaFoldDB" id="A0A0C4EDA2"/>
<reference evidence="3" key="4">
    <citation type="journal article" date="2015" name="G3 (Bethesda)">
        <title>Genome sequences of three phytopathogenic species of the Magnaporthaceae family of fungi.</title>
        <authorList>
            <person name="Okagaki L.H."/>
            <person name="Nunes C.C."/>
            <person name="Sailsbery J."/>
            <person name="Clay B."/>
            <person name="Brown D."/>
            <person name="John T."/>
            <person name="Oh Y."/>
            <person name="Young N."/>
            <person name="Fitzgerald M."/>
            <person name="Haas B.J."/>
            <person name="Zeng Q."/>
            <person name="Young S."/>
            <person name="Adiconis X."/>
            <person name="Fan L."/>
            <person name="Levin J.Z."/>
            <person name="Mitchell T.K."/>
            <person name="Okubara P.A."/>
            <person name="Farman M.L."/>
            <person name="Kohn L.M."/>
            <person name="Birren B."/>
            <person name="Ma L.-J."/>
            <person name="Dean R.A."/>
        </authorList>
    </citation>
    <scope>NUCLEOTIDE SEQUENCE</scope>
    <source>
        <strain evidence="3">ATCC 64411 / 73-15</strain>
    </source>
</reference>
<proteinExistence type="predicted"/>
<reference evidence="2" key="1">
    <citation type="submission" date="2010-05" db="EMBL/GenBank/DDBJ databases">
        <title>The Genome Sequence of Magnaporthe poae strain ATCC 64411.</title>
        <authorList>
            <consortium name="The Broad Institute Genome Sequencing Platform"/>
            <consortium name="Broad Institute Genome Sequencing Center for Infectious Disease"/>
            <person name="Ma L.-J."/>
            <person name="Dead R."/>
            <person name="Young S."/>
            <person name="Zeng Q."/>
            <person name="Koehrsen M."/>
            <person name="Alvarado L."/>
            <person name="Berlin A."/>
            <person name="Chapman S.B."/>
            <person name="Chen Z."/>
            <person name="Freedman E."/>
            <person name="Gellesch M."/>
            <person name="Goldberg J."/>
            <person name="Griggs A."/>
            <person name="Gujja S."/>
            <person name="Heilman E.R."/>
            <person name="Heiman D."/>
            <person name="Hepburn T."/>
            <person name="Howarth C."/>
            <person name="Jen D."/>
            <person name="Larson L."/>
            <person name="Mehta T."/>
            <person name="Neiman D."/>
            <person name="Pearson M."/>
            <person name="Roberts A."/>
            <person name="Saif S."/>
            <person name="Shea T."/>
            <person name="Shenoy N."/>
            <person name="Sisk P."/>
            <person name="Stolte C."/>
            <person name="Sykes S."/>
            <person name="Walk T."/>
            <person name="White J."/>
            <person name="Yandava C."/>
            <person name="Haas B."/>
            <person name="Nusbaum C."/>
            <person name="Birren B."/>
        </authorList>
    </citation>
    <scope>NUCLEOTIDE SEQUENCE</scope>
    <source>
        <strain evidence="2">ATCC 64411</strain>
    </source>
</reference>
<dbReference type="EnsemblFungi" id="MAPG_10696T0">
    <property type="protein sequence ID" value="MAPG_10696T0"/>
    <property type="gene ID" value="MAPG_10696"/>
</dbReference>
<gene>
    <name evidence="2" type="ORF">MAPG_10696</name>
</gene>
<dbReference type="OrthoDB" id="5245302at2759"/>
<organism evidence="3 4">
    <name type="scientific">Magnaporthiopsis poae (strain ATCC 64411 / 73-15)</name>
    <name type="common">Kentucky bluegrass fungus</name>
    <name type="synonym">Magnaporthe poae</name>
    <dbReference type="NCBI Taxonomy" id="644358"/>
    <lineage>
        <taxon>Eukaryota</taxon>
        <taxon>Fungi</taxon>
        <taxon>Dikarya</taxon>
        <taxon>Ascomycota</taxon>
        <taxon>Pezizomycotina</taxon>
        <taxon>Sordariomycetes</taxon>
        <taxon>Sordariomycetidae</taxon>
        <taxon>Magnaporthales</taxon>
        <taxon>Magnaporthaceae</taxon>
        <taxon>Magnaporthiopsis</taxon>
    </lineage>
</organism>
<dbReference type="EMBL" id="GL876978">
    <property type="protein sequence ID" value="KLU91747.1"/>
    <property type="molecule type" value="Genomic_DNA"/>
</dbReference>
<reference evidence="4" key="2">
    <citation type="submission" date="2010-05" db="EMBL/GenBank/DDBJ databases">
        <title>The genome sequence of Magnaporthe poae strain ATCC 64411.</title>
        <authorList>
            <person name="Ma L.-J."/>
            <person name="Dead R."/>
            <person name="Young S."/>
            <person name="Zeng Q."/>
            <person name="Koehrsen M."/>
            <person name="Alvarado L."/>
            <person name="Berlin A."/>
            <person name="Chapman S.B."/>
            <person name="Chen Z."/>
            <person name="Freedman E."/>
            <person name="Gellesch M."/>
            <person name="Goldberg J."/>
            <person name="Griggs A."/>
            <person name="Gujja S."/>
            <person name="Heilman E.R."/>
            <person name="Heiman D."/>
            <person name="Hepburn T."/>
            <person name="Howarth C."/>
            <person name="Jen D."/>
            <person name="Larson L."/>
            <person name="Mehta T."/>
            <person name="Neiman D."/>
            <person name="Pearson M."/>
            <person name="Roberts A."/>
            <person name="Saif S."/>
            <person name="Shea T."/>
            <person name="Shenoy N."/>
            <person name="Sisk P."/>
            <person name="Stolte C."/>
            <person name="Sykes S."/>
            <person name="Walk T."/>
            <person name="White J."/>
            <person name="Yandava C."/>
            <person name="Haas B."/>
            <person name="Nusbaum C."/>
            <person name="Birren B."/>
        </authorList>
    </citation>
    <scope>NUCLEOTIDE SEQUENCE [LARGE SCALE GENOMIC DNA]</scope>
    <source>
        <strain evidence="4">ATCC 64411 / 73-15</strain>
    </source>
</reference>
<dbReference type="VEuPathDB" id="FungiDB:MAPG_10696"/>
<evidence type="ECO:0000313" key="4">
    <source>
        <dbReference type="Proteomes" id="UP000011715"/>
    </source>
</evidence>
<evidence type="ECO:0000256" key="1">
    <source>
        <dbReference type="SAM" id="MobiDB-lite"/>
    </source>
</evidence>
<feature type="region of interest" description="Disordered" evidence="1">
    <location>
        <begin position="74"/>
        <end position="93"/>
    </location>
</feature>